<evidence type="ECO:0000259" key="5">
    <source>
        <dbReference type="SMART" id="SM00563"/>
    </source>
</evidence>
<keyword evidence="4" id="KW-1133">Transmembrane helix</keyword>
<evidence type="ECO:0000313" key="7">
    <source>
        <dbReference type="Proteomes" id="UP001465331"/>
    </source>
</evidence>
<evidence type="ECO:0000256" key="1">
    <source>
        <dbReference type="ARBA" id="ARBA00005189"/>
    </source>
</evidence>
<gene>
    <name evidence="6" type="ORF">ABSH63_08860</name>
</gene>
<protein>
    <submittedName>
        <fullName evidence="6">Lysophospholipid acyltransferase family protein</fullName>
    </submittedName>
</protein>
<evidence type="ECO:0000256" key="3">
    <source>
        <dbReference type="ARBA" id="ARBA00023315"/>
    </source>
</evidence>
<feature type="domain" description="Phospholipid/glycerol acyltransferase" evidence="5">
    <location>
        <begin position="70"/>
        <end position="184"/>
    </location>
</feature>
<dbReference type="Proteomes" id="UP001465331">
    <property type="component" value="Unassembled WGS sequence"/>
</dbReference>
<keyword evidence="4" id="KW-0472">Membrane</keyword>
<proteinExistence type="predicted"/>
<sequence length="245" mass="26370">MLKRAIHGVYALCAAIVFVAVTLLVCLIVIAGPTLAIRRELGRLGVRVMLASIGVPLIVRGREHLPAGRCIVVANHASYLDGLVLTAALPRRFSFVVQDGAARWPIVGLTLRRMGVIFVNRASAQQSAQLTRQLMRRLYADEPIAIFPEGTFKPEPGLLRFKDGAFVIAARTAAPVVPAGIRGTRRLYGGGRHLPRWSVVRIEFAAALSAQGSGREAALALRDRVRARVLALCGEVDRAGTDAPS</sequence>
<dbReference type="Pfam" id="PF01553">
    <property type="entry name" value="Acyltransferase"/>
    <property type="match status" value="1"/>
</dbReference>
<keyword evidence="4" id="KW-0812">Transmembrane</keyword>
<comment type="caution">
    <text evidence="6">The sequence shown here is derived from an EMBL/GenBank/DDBJ whole genome shotgun (WGS) entry which is preliminary data.</text>
</comment>
<dbReference type="CDD" id="cd07989">
    <property type="entry name" value="LPLAT_AGPAT-like"/>
    <property type="match status" value="1"/>
</dbReference>
<keyword evidence="7" id="KW-1185">Reference proteome</keyword>
<name>A0ABV2AB33_9GAMM</name>
<evidence type="ECO:0000256" key="4">
    <source>
        <dbReference type="SAM" id="Phobius"/>
    </source>
</evidence>
<dbReference type="RefSeq" id="WP_352889087.1">
    <property type="nucleotide sequence ID" value="NZ_JBEPIJ010000008.1"/>
</dbReference>
<organism evidence="6 7">
    <name type="scientific">Sinimarinibacterium thermocellulolyticum</name>
    <dbReference type="NCBI Taxonomy" id="3170016"/>
    <lineage>
        <taxon>Bacteria</taxon>
        <taxon>Pseudomonadati</taxon>
        <taxon>Pseudomonadota</taxon>
        <taxon>Gammaproteobacteria</taxon>
        <taxon>Nevskiales</taxon>
        <taxon>Nevskiaceae</taxon>
        <taxon>Sinimarinibacterium</taxon>
    </lineage>
</organism>
<dbReference type="EMBL" id="JBEPIJ010000008">
    <property type="protein sequence ID" value="MES0874111.1"/>
    <property type="molecule type" value="Genomic_DNA"/>
</dbReference>
<dbReference type="PANTHER" id="PTHR10434">
    <property type="entry name" value="1-ACYL-SN-GLYCEROL-3-PHOSPHATE ACYLTRANSFERASE"/>
    <property type="match status" value="1"/>
</dbReference>
<dbReference type="InterPro" id="IPR002123">
    <property type="entry name" value="Plipid/glycerol_acylTrfase"/>
</dbReference>
<reference evidence="6 7" key="1">
    <citation type="submission" date="2024-06" db="EMBL/GenBank/DDBJ databases">
        <authorList>
            <person name="Li Z."/>
            <person name="Jiang Y."/>
        </authorList>
    </citation>
    <scope>NUCLEOTIDE SEQUENCE [LARGE SCALE GENOMIC DNA]</scope>
    <source>
        <strain evidence="6 7">HSW-8</strain>
    </source>
</reference>
<dbReference type="SMART" id="SM00563">
    <property type="entry name" value="PlsC"/>
    <property type="match status" value="1"/>
</dbReference>
<evidence type="ECO:0000256" key="2">
    <source>
        <dbReference type="ARBA" id="ARBA00022679"/>
    </source>
</evidence>
<dbReference type="SUPFAM" id="SSF69593">
    <property type="entry name" value="Glycerol-3-phosphate (1)-acyltransferase"/>
    <property type="match status" value="1"/>
</dbReference>
<comment type="pathway">
    <text evidence="1">Lipid metabolism.</text>
</comment>
<feature type="transmembrane region" description="Helical" evidence="4">
    <location>
        <begin position="9"/>
        <end position="35"/>
    </location>
</feature>
<keyword evidence="2" id="KW-0808">Transferase</keyword>
<dbReference type="PANTHER" id="PTHR10434:SF11">
    <property type="entry name" value="1-ACYL-SN-GLYCEROL-3-PHOSPHATE ACYLTRANSFERASE"/>
    <property type="match status" value="1"/>
</dbReference>
<dbReference type="GO" id="GO:0016746">
    <property type="term" value="F:acyltransferase activity"/>
    <property type="evidence" value="ECO:0007669"/>
    <property type="project" value="UniProtKB-KW"/>
</dbReference>
<accession>A0ABV2AB33</accession>
<keyword evidence="3 6" id="KW-0012">Acyltransferase</keyword>
<evidence type="ECO:0000313" key="6">
    <source>
        <dbReference type="EMBL" id="MES0874111.1"/>
    </source>
</evidence>